<comment type="caution">
    <text evidence="3">The sequence shown here is derived from an EMBL/GenBank/DDBJ whole genome shotgun (WGS) entry which is preliminary data.</text>
</comment>
<dbReference type="PANTHER" id="PTHR33116:SF84">
    <property type="entry name" value="RNA-DIRECTED DNA POLYMERASE"/>
    <property type="match status" value="1"/>
</dbReference>
<dbReference type="AlphaFoldDB" id="A0A9Q1GKX5"/>
<feature type="domain" description="Reverse transcriptase zinc-binding" evidence="2">
    <location>
        <begin position="135"/>
        <end position="197"/>
    </location>
</feature>
<evidence type="ECO:0000259" key="2">
    <source>
        <dbReference type="Pfam" id="PF13966"/>
    </source>
</evidence>
<keyword evidence="1" id="KW-0472">Membrane</keyword>
<keyword evidence="1" id="KW-0812">Transmembrane</keyword>
<evidence type="ECO:0000313" key="4">
    <source>
        <dbReference type="Proteomes" id="UP001153076"/>
    </source>
</evidence>
<name>A0A9Q1GKX5_9CARY</name>
<feature type="transmembrane region" description="Helical" evidence="1">
    <location>
        <begin position="302"/>
        <end position="324"/>
    </location>
</feature>
<dbReference type="Pfam" id="PF13966">
    <property type="entry name" value="zf-RVT"/>
    <property type="match status" value="1"/>
</dbReference>
<evidence type="ECO:0000313" key="3">
    <source>
        <dbReference type="EMBL" id="KAJ8420975.1"/>
    </source>
</evidence>
<protein>
    <recommendedName>
        <fullName evidence="2">Reverse transcriptase zinc-binding domain-containing protein</fullName>
    </recommendedName>
</protein>
<keyword evidence="1" id="KW-1133">Transmembrane helix</keyword>
<evidence type="ECO:0000256" key="1">
    <source>
        <dbReference type="SAM" id="Phobius"/>
    </source>
</evidence>
<dbReference type="OrthoDB" id="1428403at2759"/>
<reference evidence="3" key="1">
    <citation type="submission" date="2022-04" db="EMBL/GenBank/DDBJ databases">
        <title>Carnegiea gigantea Genome sequencing and assembly v2.</title>
        <authorList>
            <person name="Copetti D."/>
            <person name="Sanderson M.J."/>
            <person name="Burquez A."/>
            <person name="Wojciechowski M.F."/>
        </authorList>
    </citation>
    <scope>NUCLEOTIDE SEQUENCE</scope>
    <source>
        <strain evidence="3">SGP5-SGP5p</strain>
        <tissue evidence="3">Aerial part</tissue>
    </source>
</reference>
<dbReference type="InterPro" id="IPR026960">
    <property type="entry name" value="RVT-Znf"/>
</dbReference>
<gene>
    <name evidence="3" type="ORF">Cgig2_025653</name>
</gene>
<dbReference type="Proteomes" id="UP001153076">
    <property type="component" value="Unassembled WGS sequence"/>
</dbReference>
<organism evidence="3 4">
    <name type="scientific">Carnegiea gigantea</name>
    <dbReference type="NCBI Taxonomy" id="171969"/>
    <lineage>
        <taxon>Eukaryota</taxon>
        <taxon>Viridiplantae</taxon>
        <taxon>Streptophyta</taxon>
        <taxon>Embryophyta</taxon>
        <taxon>Tracheophyta</taxon>
        <taxon>Spermatophyta</taxon>
        <taxon>Magnoliopsida</taxon>
        <taxon>eudicotyledons</taxon>
        <taxon>Gunneridae</taxon>
        <taxon>Pentapetalae</taxon>
        <taxon>Caryophyllales</taxon>
        <taxon>Cactineae</taxon>
        <taxon>Cactaceae</taxon>
        <taxon>Cactoideae</taxon>
        <taxon>Echinocereeae</taxon>
        <taxon>Carnegiea</taxon>
    </lineage>
</organism>
<accession>A0A9Q1GKX5</accession>
<keyword evidence="4" id="KW-1185">Reference proteome</keyword>
<dbReference type="PANTHER" id="PTHR33116">
    <property type="entry name" value="REVERSE TRANSCRIPTASE ZINC-BINDING DOMAIN-CONTAINING PROTEIN-RELATED-RELATED"/>
    <property type="match status" value="1"/>
</dbReference>
<dbReference type="EMBL" id="JAKOGI010003001">
    <property type="protein sequence ID" value="KAJ8420975.1"/>
    <property type="molecule type" value="Genomic_DNA"/>
</dbReference>
<sequence length="325" mass="38504">MDQDQGYATLPADYRAERERFSSEVFRSSYSGQQVNQNDCAVLIDKITARVHMWSTRHISYAGRLVLINSVLLGTFNYWASIFVLPTEVIEKLTQESKNYLWNGTEEFKSALHISWKQSCLAKSKGGLGLKDFAVWNKTTIAKLVWAIAEKKDHCLPIKHRLLKFNPQVIPHCVFYQREEEDDQHLFFDSPFTQSIWTGVHNWWPLPLTATTIEGRLNYLLKIKGDKQSKQTTYAICSIVIYNIWTARNFSIFRHQPPNVQDTTKIIKDQVIHRVLYLHTYTQKYLLYIDRLDVNFVPMNFIFIYTYIYYIYYIYIYIYIYILYT</sequence>
<proteinExistence type="predicted"/>